<dbReference type="EMBL" id="JAMGBE010000001">
    <property type="protein sequence ID" value="MCL6728926.1"/>
    <property type="molecule type" value="Genomic_DNA"/>
</dbReference>
<proteinExistence type="predicted"/>
<dbReference type="CDD" id="cd02440">
    <property type="entry name" value="AdoMet_MTases"/>
    <property type="match status" value="1"/>
</dbReference>
<keyword evidence="3" id="KW-1185">Reference proteome</keyword>
<dbReference type="GO" id="GO:0032259">
    <property type="term" value="P:methylation"/>
    <property type="evidence" value="ECO:0007669"/>
    <property type="project" value="UniProtKB-KW"/>
</dbReference>
<sequence>MFDTYTEIFADRASSYHQAMGLAPEARAAEFEAVLEPLRGRGPGVVCDIPAGGGYLAPYLPPYLSYVGVEPVEEFRELAPKDRETILAPITEIPLPSQSVDHVISLAGLHHEEQLPLVFREMRRLIRKRGTAVLADVAVGTAPARFLNGFVACHNPRGHNGRFLDDKTCLSLAESSFRVVDDSLISVPWQFRDRIEAGEFCSGLFGIDALSPPEVASSLEREIGLDAAGSGVELRWVLRRIVCEAA</sequence>
<feature type="domain" description="Methyltransferase type 11" evidence="1">
    <location>
        <begin position="48"/>
        <end position="133"/>
    </location>
</feature>
<accession>A0ABT0RZC7</accession>
<reference evidence="2" key="1">
    <citation type="submission" date="2022-05" db="EMBL/GenBank/DDBJ databases">
        <authorList>
            <person name="Jo J.-H."/>
            <person name="Im W.-T."/>
        </authorList>
    </citation>
    <scope>NUCLEOTIDE SEQUENCE</scope>
    <source>
        <strain evidence="2">SE220</strain>
    </source>
</reference>
<keyword evidence="2" id="KW-0489">Methyltransferase</keyword>
<dbReference type="Pfam" id="PF08241">
    <property type="entry name" value="Methyltransf_11"/>
    <property type="match status" value="1"/>
</dbReference>
<dbReference type="InterPro" id="IPR013216">
    <property type="entry name" value="Methyltransf_11"/>
</dbReference>
<evidence type="ECO:0000313" key="2">
    <source>
        <dbReference type="EMBL" id="MCL6728926.1"/>
    </source>
</evidence>
<gene>
    <name evidence="2" type="ORF">LZ538_02515</name>
</gene>
<protein>
    <submittedName>
        <fullName evidence="2">Class I SAM-dependent methyltransferase</fullName>
    </submittedName>
</protein>
<name>A0ABT0RZC7_9SPHN</name>
<dbReference type="Proteomes" id="UP001165342">
    <property type="component" value="Unassembled WGS sequence"/>
</dbReference>
<keyword evidence="2" id="KW-0808">Transferase</keyword>
<dbReference type="RefSeq" id="WP_249830419.1">
    <property type="nucleotide sequence ID" value="NZ_JAMGBE010000001.1"/>
</dbReference>
<dbReference type="InterPro" id="IPR029063">
    <property type="entry name" value="SAM-dependent_MTases_sf"/>
</dbReference>
<dbReference type="SUPFAM" id="SSF53335">
    <property type="entry name" value="S-adenosyl-L-methionine-dependent methyltransferases"/>
    <property type="match status" value="1"/>
</dbReference>
<dbReference type="GO" id="GO:0008168">
    <property type="term" value="F:methyltransferase activity"/>
    <property type="evidence" value="ECO:0007669"/>
    <property type="project" value="UniProtKB-KW"/>
</dbReference>
<evidence type="ECO:0000313" key="3">
    <source>
        <dbReference type="Proteomes" id="UP001165342"/>
    </source>
</evidence>
<evidence type="ECO:0000259" key="1">
    <source>
        <dbReference type="Pfam" id="PF08241"/>
    </source>
</evidence>
<dbReference type="Gene3D" id="3.40.50.150">
    <property type="entry name" value="Vaccinia Virus protein VP39"/>
    <property type="match status" value="1"/>
</dbReference>
<organism evidence="2 3">
    <name type="scientific">Sphingomonas hankyongi</name>
    <dbReference type="NCBI Taxonomy" id="2908209"/>
    <lineage>
        <taxon>Bacteria</taxon>
        <taxon>Pseudomonadati</taxon>
        <taxon>Pseudomonadota</taxon>
        <taxon>Alphaproteobacteria</taxon>
        <taxon>Sphingomonadales</taxon>
        <taxon>Sphingomonadaceae</taxon>
        <taxon>Sphingomonas</taxon>
    </lineage>
</organism>
<comment type="caution">
    <text evidence="2">The sequence shown here is derived from an EMBL/GenBank/DDBJ whole genome shotgun (WGS) entry which is preliminary data.</text>
</comment>